<evidence type="ECO:0000259" key="2">
    <source>
        <dbReference type="Pfam" id="PF14295"/>
    </source>
</evidence>
<sequence>MKPKFLFFATFVFSFYFIDGTQASIRIKRSINWNGNNWAMKCDFNGNNLSNVKISSDKCGGKCAETTGCTHFTWTNYNGGTCWMKSGNVSPNDAFETSDSSMVCGYMQNPVNGDVIGTKYSGVLATRHAATKVGACQLPEADYASGIHPVALGDISSLGNLKFKPGLCGHILRVDCGHGSVDIVVNNANLGGGLDLYSSSWDLATGHKPPGQDWCSVQATTRNLFSNSGPRCYYNPSSEMNNDYYHQLGLFNVGGKVVDSANLGGHQGSWNSITGYFSFDGGPVGRDATVTFKYTDGSSFAVLLNDCKKVMAMHTWS</sequence>
<reference evidence="3 4" key="1">
    <citation type="submission" date="2015-12" db="EMBL/GenBank/DDBJ databases">
        <title>The genome of Folsomia candida.</title>
        <authorList>
            <person name="Faddeeva A."/>
            <person name="Derks M.F."/>
            <person name="Anvar Y."/>
            <person name="Smit S."/>
            <person name="Van Straalen N."/>
            <person name="Roelofs D."/>
        </authorList>
    </citation>
    <scope>NUCLEOTIDE SEQUENCE [LARGE SCALE GENOMIC DNA]</scope>
    <source>
        <strain evidence="3 4">VU population</strain>
        <tissue evidence="3">Whole body</tissue>
    </source>
</reference>
<proteinExistence type="predicted"/>
<feature type="signal peptide" evidence="1">
    <location>
        <begin position="1"/>
        <end position="23"/>
    </location>
</feature>
<name>A0A226EIX0_FOLCA</name>
<dbReference type="AlphaFoldDB" id="A0A226EIX0"/>
<feature type="domain" description="Apple" evidence="2">
    <location>
        <begin position="43"/>
        <end position="85"/>
    </location>
</feature>
<protein>
    <recommendedName>
        <fullName evidence="2">Apple domain-containing protein</fullName>
    </recommendedName>
</protein>
<dbReference type="InterPro" id="IPR003609">
    <property type="entry name" value="Pan_app"/>
</dbReference>
<feature type="chain" id="PRO_5013257236" description="Apple domain-containing protein" evidence="1">
    <location>
        <begin position="24"/>
        <end position="317"/>
    </location>
</feature>
<dbReference type="Proteomes" id="UP000198287">
    <property type="component" value="Unassembled WGS sequence"/>
</dbReference>
<comment type="caution">
    <text evidence="3">The sequence shown here is derived from an EMBL/GenBank/DDBJ whole genome shotgun (WGS) entry which is preliminary data.</text>
</comment>
<dbReference type="EMBL" id="LNIX01000003">
    <property type="protein sequence ID" value="OXA57057.1"/>
    <property type="molecule type" value="Genomic_DNA"/>
</dbReference>
<dbReference type="OMA" id="CDFRGND"/>
<organism evidence="3 4">
    <name type="scientific">Folsomia candida</name>
    <name type="common">Springtail</name>
    <dbReference type="NCBI Taxonomy" id="158441"/>
    <lineage>
        <taxon>Eukaryota</taxon>
        <taxon>Metazoa</taxon>
        <taxon>Ecdysozoa</taxon>
        <taxon>Arthropoda</taxon>
        <taxon>Hexapoda</taxon>
        <taxon>Collembola</taxon>
        <taxon>Entomobryomorpha</taxon>
        <taxon>Isotomoidea</taxon>
        <taxon>Isotomidae</taxon>
        <taxon>Proisotominae</taxon>
        <taxon>Folsomia</taxon>
    </lineage>
</organism>
<dbReference type="Gene3D" id="3.50.4.10">
    <property type="entry name" value="Hepatocyte Growth Factor"/>
    <property type="match status" value="1"/>
</dbReference>
<accession>A0A226EIX0</accession>
<evidence type="ECO:0000313" key="3">
    <source>
        <dbReference type="EMBL" id="OXA57057.1"/>
    </source>
</evidence>
<gene>
    <name evidence="3" type="ORF">Fcan01_06459</name>
</gene>
<evidence type="ECO:0000256" key="1">
    <source>
        <dbReference type="SAM" id="SignalP"/>
    </source>
</evidence>
<dbReference type="Pfam" id="PF14295">
    <property type="entry name" value="PAN_4"/>
    <property type="match status" value="1"/>
</dbReference>
<keyword evidence="4" id="KW-1185">Reference proteome</keyword>
<dbReference type="OrthoDB" id="568194at2759"/>
<evidence type="ECO:0000313" key="4">
    <source>
        <dbReference type="Proteomes" id="UP000198287"/>
    </source>
</evidence>
<keyword evidence="1" id="KW-0732">Signal</keyword>